<name>A0A9D4QBP8_RHISA</name>
<evidence type="ECO:0000313" key="2">
    <source>
        <dbReference type="EMBL" id="KAH7975485.1"/>
    </source>
</evidence>
<protein>
    <recommendedName>
        <fullName evidence="4">Secreted protein</fullName>
    </recommendedName>
</protein>
<accession>A0A9D4QBP8</accession>
<reference evidence="2" key="1">
    <citation type="journal article" date="2020" name="Cell">
        <title>Large-Scale Comparative Analyses of Tick Genomes Elucidate Their Genetic Diversity and Vector Capacities.</title>
        <authorList>
            <consortium name="Tick Genome and Microbiome Consortium (TIGMIC)"/>
            <person name="Jia N."/>
            <person name="Wang J."/>
            <person name="Shi W."/>
            <person name="Du L."/>
            <person name="Sun Y."/>
            <person name="Zhan W."/>
            <person name="Jiang J.F."/>
            <person name="Wang Q."/>
            <person name="Zhang B."/>
            <person name="Ji P."/>
            <person name="Bell-Sakyi L."/>
            <person name="Cui X.M."/>
            <person name="Yuan T.T."/>
            <person name="Jiang B.G."/>
            <person name="Yang W.F."/>
            <person name="Lam T.T."/>
            <person name="Chang Q.C."/>
            <person name="Ding S.J."/>
            <person name="Wang X.J."/>
            <person name="Zhu J.G."/>
            <person name="Ruan X.D."/>
            <person name="Zhao L."/>
            <person name="Wei J.T."/>
            <person name="Ye R.Z."/>
            <person name="Que T.C."/>
            <person name="Du C.H."/>
            <person name="Zhou Y.H."/>
            <person name="Cheng J.X."/>
            <person name="Dai P.F."/>
            <person name="Guo W.B."/>
            <person name="Han X.H."/>
            <person name="Huang E.J."/>
            <person name="Li L.F."/>
            <person name="Wei W."/>
            <person name="Gao Y.C."/>
            <person name="Liu J.Z."/>
            <person name="Shao H.Z."/>
            <person name="Wang X."/>
            <person name="Wang C.C."/>
            <person name="Yang T.C."/>
            <person name="Huo Q.B."/>
            <person name="Li W."/>
            <person name="Chen H.Y."/>
            <person name="Chen S.E."/>
            <person name="Zhou L.G."/>
            <person name="Ni X.B."/>
            <person name="Tian J.H."/>
            <person name="Sheng Y."/>
            <person name="Liu T."/>
            <person name="Pan Y.S."/>
            <person name="Xia L.Y."/>
            <person name="Li J."/>
            <person name="Zhao F."/>
            <person name="Cao W.C."/>
        </authorList>
    </citation>
    <scope>NUCLEOTIDE SEQUENCE</scope>
    <source>
        <strain evidence="2">Rsan-2018</strain>
    </source>
</reference>
<proteinExistence type="predicted"/>
<dbReference type="AlphaFoldDB" id="A0A9D4QBP8"/>
<dbReference type="Proteomes" id="UP000821837">
    <property type="component" value="Chromosome 10"/>
</dbReference>
<organism evidence="2 3">
    <name type="scientific">Rhipicephalus sanguineus</name>
    <name type="common">Brown dog tick</name>
    <name type="synonym">Ixodes sanguineus</name>
    <dbReference type="NCBI Taxonomy" id="34632"/>
    <lineage>
        <taxon>Eukaryota</taxon>
        <taxon>Metazoa</taxon>
        <taxon>Ecdysozoa</taxon>
        <taxon>Arthropoda</taxon>
        <taxon>Chelicerata</taxon>
        <taxon>Arachnida</taxon>
        <taxon>Acari</taxon>
        <taxon>Parasitiformes</taxon>
        <taxon>Ixodida</taxon>
        <taxon>Ixodoidea</taxon>
        <taxon>Ixodidae</taxon>
        <taxon>Rhipicephalinae</taxon>
        <taxon>Rhipicephalus</taxon>
        <taxon>Rhipicephalus</taxon>
    </lineage>
</organism>
<dbReference type="EMBL" id="JABSTV010001246">
    <property type="protein sequence ID" value="KAH7975485.1"/>
    <property type="molecule type" value="Genomic_DNA"/>
</dbReference>
<evidence type="ECO:0008006" key="4">
    <source>
        <dbReference type="Google" id="ProtNLM"/>
    </source>
</evidence>
<sequence length="154" mass="16827">MKCAFVLALSCGTLLAASYAQDEGSDEPSGRARRGSPDVVANIMAVIRKLADLVVPEPDARDNLHQALDSVTTCLREAEGLELDYIREFIAGVPKALDCVGMVFTARNKRQQKKAAQCFVKKILTFQKVHNVPMDQVQKVANSIRVTLVLSDVP</sequence>
<gene>
    <name evidence="2" type="ORF">HPB52_002116</name>
</gene>
<evidence type="ECO:0000256" key="1">
    <source>
        <dbReference type="SAM" id="SignalP"/>
    </source>
</evidence>
<evidence type="ECO:0000313" key="3">
    <source>
        <dbReference type="Proteomes" id="UP000821837"/>
    </source>
</evidence>
<feature type="chain" id="PRO_5038963505" description="Secreted protein" evidence="1">
    <location>
        <begin position="21"/>
        <end position="154"/>
    </location>
</feature>
<feature type="signal peptide" evidence="1">
    <location>
        <begin position="1"/>
        <end position="20"/>
    </location>
</feature>
<keyword evidence="1" id="KW-0732">Signal</keyword>
<reference evidence="2" key="2">
    <citation type="submission" date="2021-09" db="EMBL/GenBank/DDBJ databases">
        <authorList>
            <person name="Jia N."/>
            <person name="Wang J."/>
            <person name="Shi W."/>
            <person name="Du L."/>
            <person name="Sun Y."/>
            <person name="Zhan W."/>
            <person name="Jiang J."/>
            <person name="Wang Q."/>
            <person name="Zhang B."/>
            <person name="Ji P."/>
            <person name="Sakyi L.B."/>
            <person name="Cui X."/>
            <person name="Yuan T."/>
            <person name="Jiang B."/>
            <person name="Yang W."/>
            <person name="Lam T.T.-Y."/>
            <person name="Chang Q."/>
            <person name="Ding S."/>
            <person name="Wang X."/>
            <person name="Zhu J."/>
            <person name="Ruan X."/>
            <person name="Zhao L."/>
            <person name="Wei J."/>
            <person name="Que T."/>
            <person name="Du C."/>
            <person name="Cheng J."/>
            <person name="Dai P."/>
            <person name="Han X."/>
            <person name="Huang E."/>
            <person name="Gao Y."/>
            <person name="Liu J."/>
            <person name="Shao H."/>
            <person name="Ye R."/>
            <person name="Li L."/>
            <person name="Wei W."/>
            <person name="Wang X."/>
            <person name="Wang C."/>
            <person name="Huo Q."/>
            <person name="Li W."/>
            <person name="Guo W."/>
            <person name="Chen H."/>
            <person name="Chen S."/>
            <person name="Zhou L."/>
            <person name="Zhou L."/>
            <person name="Ni X."/>
            <person name="Tian J."/>
            <person name="Zhou Y."/>
            <person name="Sheng Y."/>
            <person name="Liu T."/>
            <person name="Pan Y."/>
            <person name="Xia L."/>
            <person name="Li J."/>
            <person name="Zhao F."/>
            <person name="Cao W."/>
        </authorList>
    </citation>
    <scope>NUCLEOTIDE SEQUENCE</scope>
    <source>
        <strain evidence="2">Rsan-2018</strain>
        <tissue evidence="2">Larvae</tissue>
    </source>
</reference>
<keyword evidence="3" id="KW-1185">Reference proteome</keyword>
<comment type="caution">
    <text evidence="2">The sequence shown here is derived from an EMBL/GenBank/DDBJ whole genome shotgun (WGS) entry which is preliminary data.</text>
</comment>